<dbReference type="Gene3D" id="3.20.20.80">
    <property type="entry name" value="Glycosidases"/>
    <property type="match status" value="1"/>
</dbReference>
<feature type="domain" description="GH10" evidence="12">
    <location>
        <begin position="40"/>
        <end position="352"/>
    </location>
</feature>
<comment type="similarity">
    <text evidence="2 9">Belongs to the glycosyl hydrolase 10 (cellulase F) family.</text>
</comment>
<evidence type="ECO:0000256" key="7">
    <source>
        <dbReference type="ARBA" id="ARBA00023295"/>
    </source>
</evidence>
<dbReference type="PROSITE" id="PS51760">
    <property type="entry name" value="GH10_2"/>
    <property type="match status" value="1"/>
</dbReference>
<feature type="region of interest" description="Disordered" evidence="10">
    <location>
        <begin position="350"/>
        <end position="398"/>
    </location>
</feature>
<comment type="caution">
    <text evidence="13">The sequence shown here is derived from an EMBL/GenBank/DDBJ whole genome shotgun (WGS) entry which is preliminary data.</text>
</comment>
<dbReference type="PANTHER" id="PTHR31490:SF88">
    <property type="entry name" value="BETA-XYLANASE"/>
    <property type="match status" value="1"/>
</dbReference>
<dbReference type="PROSITE" id="PS51173">
    <property type="entry name" value="CBM2"/>
    <property type="match status" value="1"/>
</dbReference>
<dbReference type="GO" id="GO:0045493">
    <property type="term" value="P:xylan catabolic process"/>
    <property type="evidence" value="ECO:0007669"/>
    <property type="project" value="UniProtKB-KW"/>
</dbReference>
<protein>
    <recommendedName>
        <fullName evidence="9">Beta-xylanase</fullName>
        <ecNumber evidence="9">3.2.1.8</ecNumber>
    </recommendedName>
</protein>
<evidence type="ECO:0000256" key="4">
    <source>
        <dbReference type="ARBA" id="ARBA00022729"/>
    </source>
</evidence>
<evidence type="ECO:0000313" key="13">
    <source>
        <dbReference type="EMBL" id="GGO32291.1"/>
    </source>
</evidence>
<dbReference type="Gene3D" id="2.60.40.290">
    <property type="match status" value="1"/>
</dbReference>
<gene>
    <name evidence="13" type="ORF">GCM10011574_71400</name>
</gene>
<evidence type="ECO:0000256" key="8">
    <source>
        <dbReference type="ARBA" id="ARBA00023326"/>
    </source>
</evidence>
<dbReference type="EC" id="3.2.1.8" evidence="9"/>
<keyword evidence="6 9" id="KW-0119">Carbohydrate metabolism</keyword>
<dbReference type="InterPro" id="IPR001919">
    <property type="entry name" value="CBD2"/>
</dbReference>
<dbReference type="SUPFAM" id="SSF51445">
    <property type="entry name" value="(Trans)glycosidases"/>
    <property type="match status" value="1"/>
</dbReference>
<feature type="domain" description="CBM2" evidence="11">
    <location>
        <begin position="392"/>
        <end position="493"/>
    </location>
</feature>
<keyword evidence="8 9" id="KW-0624">Polysaccharide degradation</keyword>
<comment type="catalytic activity">
    <reaction evidence="1 9">
        <text>Endohydrolysis of (1-&gt;4)-beta-D-xylosidic linkages in xylans.</text>
        <dbReference type="EC" id="3.2.1.8"/>
    </reaction>
</comment>
<keyword evidence="14" id="KW-1185">Reference proteome</keyword>
<dbReference type="GO" id="GO:0031176">
    <property type="term" value="F:endo-1,4-beta-xylanase activity"/>
    <property type="evidence" value="ECO:0007669"/>
    <property type="project" value="UniProtKB-EC"/>
</dbReference>
<evidence type="ECO:0000259" key="11">
    <source>
        <dbReference type="PROSITE" id="PS51173"/>
    </source>
</evidence>
<proteinExistence type="inferred from homology"/>
<dbReference type="InterPro" id="IPR017853">
    <property type="entry name" value="GH"/>
</dbReference>
<dbReference type="AlphaFoldDB" id="A0A8H9LEX8"/>
<dbReference type="Pfam" id="PF00553">
    <property type="entry name" value="CBM_2"/>
    <property type="match status" value="1"/>
</dbReference>
<accession>A0A8H9LEX8</accession>
<evidence type="ECO:0000313" key="14">
    <source>
        <dbReference type="Proteomes" id="UP000653480"/>
    </source>
</evidence>
<dbReference type="InterPro" id="IPR001000">
    <property type="entry name" value="GH10_dom"/>
</dbReference>
<keyword evidence="7 9" id="KW-0326">Glycosidase</keyword>
<reference evidence="13" key="1">
    <citation type="journal article" date="2014" name="Int. J. Syst. Evol. Microbiol.">
        <title>Complete genome sequence of Corynebacterium casei LMG S-19264T (=DSM 44701T), isolated from a smear-ripened cheese.</title>
        <authorList>
            <consortium name="US DOE Joint Genome Institute (JGI-PGF)"/>
            <person name="Walter F."/>
            <person name="Albersmeier A."/>
            <person name="Kalinowski J."/>
            <person name="Ruckert C."/>
        </authorList>
    </citation>
    <scope>NUCLEOTIDE SEQUENCE</scope>
    <source>
        <strain evidence="13">CGMCC 4.7138</strain>
    </source>
</reference>
<dbReference type="PRINTS" id="PR00134">
    <property type="entry name" value="GLHYDRLASE10"/>
</dbReference>
<evidence type="ECO:0000259" key="12">
    <source>
        <dbReference type="PROSITE" id="PS51760"/>
    </source>
</evidence>
<keyword evidence="3" id="KW-0858">Xylan degradation</keyword>
<evidence type="ECO:0000256" key="1">
    <source>
        <dbReference type="ARBA" id="ARBA00000681"/>
    </source>
</evidence>
<dbReference type="InterPro" id="IPR008965">
    <property type="entry name" value="CBM2/CBM3_carb-bd_dom_sf"/>
</dbReference>
<evidence type="ECO:0000256" key="10">
    <source>
        <dbReference type="SAM" id="MobiDB-lite"/>
    </source>
</evidence>
<dbReference type="PANTHER" id="PTHR31490">
    <property type="entry name" value="GLYCOSYL HYDROLASE"/>
    <property type="match status" value="1"/>
</dbReference>
<keyword evidence="5 9" id="KW-0378">Hydrolase</keyword>
<name>A0A8H9LEX8_9ACTN</name>
<feature type="compositionally biased region" description="Pro residues" evidence="10">
    <location>
        <begin position="360"/>
        <end position="394"/>
    </location>
</feature>
<keyword evidence="4" id="KW-0732">Signal</keyword>
<dbReference type="Pfam" id="PF00331">
    <property type="entry name" value="Glyco_hydro_10"/>
    <property type="match status" value="1"/>
</dbReference>
<evidence type="ECO:0000256" key="9">
    <source>
        <dbReference type="RuleBase" id="RU361174"/>
    </source>
</evidence>
<evidence type="ECO:0000256" key="5">
    <source>
        <dbReference type="ARBA" id="ARBA00022801"/>
    </source>
</evidence>
<reference evidence="13" key="2">
    <citation type="submission" date="2020-09" db="EMBL/GenBank/DDBJ databases">
        <authorList>
            <person name="Sun Q."/>
            <person name="Zhou Y."/>
        </authorList>
    </citation>
    <scope>NUCLEOTIDE SEQUENCE</scope>
    <source>
        <strain evidence="13">CGMCC 4.7138</strain>
    </source>
</reference>
<evidence type="ECO:0000256" key="6">
    <source>
        <dbReference type="ARBA" id="ARBA00023277"/>
    </source>
</evidence>
<dbReference type="RefSeq" id="WP_167748512.1">
    <property type="nucleotide sequence ID" value="NZ_BMMN01000029.1"/>
</dbReference>
<dbReference type="InterPro" id="IPR044846">
    <property type="entry name" value="GH10"/>
</dbReference>
<dbReference type="SUPFAM" id="SSF49384">
    <property type="entry name" value="Carbohydrate-binding domain"/>
    <property type="match status" value="1"/>
</dbReference>
<evidence type="ECO:0000256" key="2">
    <source>
        <dbReference type="ARBA" id="ARBA00007495"/>
    </source>
</evidence>
<dbReference type="GO" id="GO:0030247">
    <property type="term" value="F:polysaccharide binding"/>
    <property type="evidence" value="ECO:0007669"/>
    <property type="project" value="UniProtKB-UniRule"/>
</dbReference>
<dbReference type="SMART" id="SM00637">
    <property type="entry name" value="CBD_II"/>
    <property type="match status" value="1"/>
</dbReference>
<dbReference type="InterPro" id="IPR012291">
    <property type="entry name" value="CBM2_carb-bd_dom_sf"/>
</dbReference>
<evidence type="ECO:0000256" key="3">
    <source>
        <dbReference type="ARBA" id="ARBA00022651"/>
    </source>
</evidence>
<dbReference type="Proteomes" id="UP000653480">
    <property type="component" value="Unassembled WGS sequence"/>
</dbReference>
<dbReference type="SMART" id="SM00633">
    <property type="entry name" value="Glyco_10"/>
    <property type="match status" value="1"/>
</dbReference>
<dbReference type="EMBL" id="BMMN01000029">
    <property type="protein sequence ID" value="GGO32291.1"/>
    <property type="molecule type" value="Genomic_DNA"/>
</dbReference>
<organism evidence="13 14">
    <name type="scientific">Microbispora bryophytorum</name>
    <dbReference type="NCBI Taxonomy" id="1460882"/>
    <lineage>
        <taxon>Bacteria</taxon>
        <taxon>Bacillati</taxon>
        <taxon>Actinomycetota</taxon>
        <taxon>Actinomycetes</taxon>
        <taxon>Streptosporangiales</taxon>
        <taxon>Streptosporangiaceae</taxon>
        <taxon>Microbispora</taxon>
    </lineage>
</organism>
<sequence>MKPPNHPMDRSGGRACGPAAVVAAVVTAVTAVAVGLAMPAQAASTLKASAEAKGRYFGTALTRGDLGISAEVNLAAAQFDMVTPGNEMKWDATESSRGSFNFGSGDQIVSFAQSHGMRVRGHTLVWHNQLPSWVSSLPLNQVQSAMENHITNEATHYKGKVYSWDVVNEPYNEDGTLRQDVFYKAMGADYIANALRAAHAADPNAKLYINDYNIEGTNAKSNALYSLAQSLVSRGVPLHGIGFESHFIVGQVPSSLQANMQRFANLGLDVAITELDDRIPMPADSSELQQQGTDYGKVVSACMAVSRCVGVSQWGVDDGHTWIPGTFPGYGAPMMWDSGYQPKPAYTAALNALDSGPGTSPSPTPPVSPSPSVSPSPTPPVSPSPWVSPSPTPPVTGSCSATLTTVNSWPGGFQSEVTVRAGGSAVDGWTVKWTWPGGQTFSSLWNGTQSVSGSSVTVRNAAYNGSIAAGASTTFGFTANGTAATPTLTCTSP</sequence>